<dbReference type="InterPro" id="IPR003594">
    <property type="entry name" value="HATPase_dom"/>
</dbReference>
<dbReference type="PRINTS" id="PR00344">
    <property type="entry name" value="BCTRLSENSOR"/>
</dbReference>
<proteinExistence type="predicted"/>
<protein>
    <recommendedName>
        <fullName evidence="4">Phosphate regulon sensor protein PhoR</fullName>
        <ecNumber evidence="3">2.7.13.3</ecNumber>
    </recommendedName>
</protein>
<dbReference type="Pfam" id="PF00512">
    <property type="entry name" value="HisKA"/>
    <property type="match status" value="1"/>
</dbReference>
<evidence type="ECO:0000259" key="20">
    <source>
        <dbReference type="PROSITE" id="PS50109"/>
    </source>
</evidence>
<dbReference type="SMART" id="SM00388">
    <property type="entry name" value="HisKA"/>
    <property type="match status" value="1"/>
</dbReference>
<dbReference type="AlphaFoldDB" id="A0AA46DHT3"/>
<dbReference type="FunFam" id="1.10.287.130:FF:000001">
    <property type="entry name" value="Two-component sensor histidine kinase"/>
    <property type="match status" value="1"/>
</dbReference>
<evidence type="ECO:0000256" key="10">
    <source>
        <dbReference type="ARBA" id="ARBA00022692"/>
    </source>
</evidence>
<comment type="caution">
    <text evidence="21">The sequence shown here is derived from an EMBL/GenBank/DDBJ whole genome shotgun (WGS) entry which is preliminary data.</text>
</comment>
<dbReference type="EMBL" id="SLXF01000001">
    <property type="protein sequence ID" value="TCP09823.1"/>
    <property type="molecule type" value="Genomic_DNA"/>
</dbReference>
<keyword evidence="19" id="KW-0732">Signal</keyword>
<organism evidence="21 22">
    <name type="scientific">Caldimonas thermodepolymerans</name>
    <dbReference type="NCBI Taxonomy" id="215580"/>
    <lineage>
        <taxon>Bacteria</taxon>
        <taxon>Pseudomonadati</taxon>
        <taxon>Pseudomonadota</taxon>
        <taxon>Betaproteobacteria</taxon>
        <taxon>Burkholderiales</taxon>
        <taxon>Sphaerotilaceae</taxon>
        <taxon>Caldimonas</taxon>
    </lineage>
</organism>
<evidence type="ECO:0000256" key="15">
    <source>
        <dbReference type="ARBA" id="ARBA00023012"/>
    </source>
</evidence>
<dbReference type="InterPro" id="IPR036097">
    <property type="entry name" value="HisK_dim/P_sf"/>
</dbReference>
<dbReference type="SMART" id="SM00387">
    <property type="entry name" value="HATPase_c"/>
    <property type="match status" value="1"/>
</dbReference>
<evidence type="ECO:0000256" key="11">
    <source>
        <dbReference type="ARBA" id="ARBA00022741"/>
    </source>
</evidence>
<dbReference type="SUPFAM" id="SSF55785">
    <property type="entry name" value="PYP-like sensor domain (PAS domain)"/>
    <property type="match status" value="1"/>
</dbReference>
<dbReference type="GO" id="GO:0004721">
    <property type="term" value="F:phosphoprotein phosphatase activity"/>
    <property type="evidence" value="ECO:0007669"/>
    <property type="project" value="TreeGrafter"/>
</dbReference>
<evidence type="ECO:0000256" key="8">
    <source>
        <dbReference type="ARBA" id="ARBA00022592"/>
    </source>
</evidence>
<evidence type="ECO:0000256" key="18">
    <source>
        <dbReference type="SAM" id="Phobius"/>
    </source>
</evidence>
<dbReference type="InterPro" id="IPR050351">
    <property type="entry name" value="BphY/WalK/GraS-like"/>
</dbReference>
<keyword evidence="9" id="KW-0808">Transferase</keyword>
<evidence type="ECO:0000256" key="9">
    <source>
        <dbReference type="ARBA" id="ARBA00022679"/>
    </source>
</evidence>
<dbReference type="Pfam" id="PF13188">
    <property type="entry name" value="PAS_8"/>
    <property type="match status" value="1"/>
</dbReference>
<accession>A0AA46DHT3</accession>
<dbReference type="Gene3D" id="1.10.287.130">
    <property type="match status" value="1"/>
</dbReference>
<keyword evidence="10 18" id="KW-0812">Transmembrane</keyword>
<evidence type="ECO:0000256" key="1">
    <source>
        <dbReference type="ARBA" id="ARBA00000085"/>
    </source>
</evidence>
<dbReference type="SUPFAM" id="SSF55874">
    <property type="entry name" value="ATPase domain of HSP90 chaperone/DNA topoisomerase II/histidine kinase"/>
    <property type="match status" value="1"/>
</dbReference>
<dbReference type="GO" id="GO:0005524">
    <property type="term" value="F:ATP binding"/>
    <property type="evidence" value="ECO:0007669"/>
    <property type="project" value="UniProtKB-KW"/>
</dbReference>
<dbReference type="Gene3D" id="3.30.450.20">
    <property type="entry name" value="PAS domain"/>
    <property type="match status" value="1"/>
</dbReference>
<keyword evidence="8" id="KW-0592">Phosphate transport</keyword>
<evidence type="ECO:0000256" key="2">
    <source>
        <dbReference type="ARBA" id="ARBA00004429"/>
    </source>
</evidence>
<evidence type="ECO:0000256" key="12">
    <source>
        <dbReference type="ARBA" id="ARBA00022777"/>
    </source>
</evidence>
<gene>
    <name evidence="21" type="ORF">EV676_101402</name>
</gene>
<dbReference type="InterPro" id="IPR000014">
    <property type="entry name" value="PAS"/>
</dbReference>
<reference evidence="21 22" key="1">
    <citation type="submission" date="2019-03" db="EMBL/GenBank/DDBJ databases">
        <title>Genomic Encyclopedia of Type Strains, Phase IV (KMG-IV): sequencing the most valuable type-strain genomes for metagenomic binning, comparative biology and taxonomic classification.</title>
        <authorList>
            <person name="Goeker M."/>
        </authorList>
    </citation>
    <scope>NUCLEOTIDE SEQUENCE [LARGE SCALE GENOMIC DNA]</scope>
    <source>
        <strain evidence="21 22">DSM 15264</strain>
    </source>
</reference>
<sequence length="441" mass="48259">MGWMLRRVAAVLACMLAGAAAAHWLSQRFGAPPWASLLGAGLGVALAAGFDALLGQRLVHWLRGEQQGPAPRDGGLWGELGYRIERAIRLRERATAHERDRLAQFLSAIEASPNGVMLLDADDQIVWCNHMAAEHFGLDPQRDLRQRITNLVRMPAFVEHLQAGDFDHAIVLPQVRDKATLSVAVRGYGEAMKLVLSQDITERERAETMRRDFVANVSHEIRTPLTVLAGFIETLRDLPLAEAERQRVLDLMAQQARRMDTLVGDLLTLAQLESSPPPPNDQWVPVARLLEVVETDARTLSAGRHELRVGAAGAAEVAGSETELLSALANLVSNAVRYTPPGGRVEVLWHARPDGAGVLLVQDTGIGIAKEHLARLTERFYRVDGSRSRESGGTGLGLSIVKHVVQRHGGELQVHSEPGQGSRFCIVLPAWRVRGLQRPEG</sequence>
<evidence type="ECO:0000313" key="22">
    <source>
        <dbReference type="Proteomes" id="UP000294772"/>
    </source>
</evidence>
<evidence type="ECO:0000256" key="7">
    <source>
        <dbReference type="ARBA" id="ARBA00022553"/>
    </source>
</evidence>
<dbReference type="FunFam" id="3.30.565.10:FF:000006">
    <property type="entry name" value="Sensor histidine kinase WalK"/>
    <property type="match status" value="1"/>
</dbReference>
<dbReference type="PANTHER" id="PTHR45453:SF1">
    <property type="entry name" value="PHOSPHATE REGULON SENSOR PROTEIN PHOR"/>
    <property type="match status" value="1"/>
</dbReference>
<evidence type="ECO:0000256" key="16">
    <source>
        <dbReference type="ARBA" id="ARBA00023136"/>
    </source>
</evidence>
<keyword evidence="5" id="KW-0813">Transport</keyword>
<evidence type="ECO:0000256" key="6">
    <source>
        <dbReference type="ARBA" id="ARBA00022475"/>
    </source>
</evidence>
<dbReference type="SUPFAM" id="SSF47384">
    <property type="entry name" value="Homodimeric domain of signal transducing histidine kinase"/>
    <property type="match status" value="1"/>
</dbReference>
<evidence type="ECO:0000256" key="4">
    <source>
        <dbReference type="ARBA" id="ARBA00019665"/>
    </source>
</evidence>
<dbReference type="EC" id="2.7.13.3" evidence="3"/>
<keyword evidence="14 18" id="KW-1133">Transmembrane helix</keyword>
<dbReference type="InterPro" id="IPR036890">
    <property type="entry name" value="HATPase_C_sf"/>
</dbReference>
<comment type="subcellular location">
    <subcellularLocation>
        <location evidence="2">Cell inner membrane</location>
        <topology evidence="2">Multi-pass membrane protein</topology>
    </subcellularLocation>
</comment>
<evidence type="ECO:0000256" key="19">
    <source>
        <dbReference type="SAM" id="SignalP"/>
    </source>
</evidence>
<comment type="catalytic activity">
    <reaction evidence="1">
        <text>ATP + protein L-histidine = ADP + protein N-phospho-L-histidine.</text>
        <dbReference type="EC" id="2.7.13.3"/>
    </reaction>
</comment>
<dbReference type="Pfam" id="PF02518">
    <property type="entry name" value="HATPase_c"/>
    <property type="match status" value="1"/>
</dbReference>
<dbReference type="CDD" id="cd00082">
    <property type="entry name" value="HisKA"/>
    <property type="match status" value="1"/>
</dbReference>
<keyword evidence="6" id="KW-1003">Cell membrane</keyword>
<feature type="signal peptide" evidence="19">
    <location>
        <begin position="1"/>
        <end position="22"/>
    </location>
</feature>
<dbReference type="InterPro" id="IPR005467">
    <property type="entry name" value="His_kinase_dom"/>
</dbReference>
<feature type="domain" description="Histidine kinase" evidence="20">
    <location>
        <begin position="216"/>
        <end position="432"/>
    </location>
</feature>
<dbReference type="PANTHER" id="PTHR45453">
    <property type="entry name" value="PHOSPHATE REGULON SENSOR PROTEIN PHOR"/>
    <property type="match status" value="1"/>
</dbReference>
<dbReference type="NCBIfam" id="TIGR02966">
    <property type="entry name" value="phoR_proteo"/>
    <property type="match status" value="1"/>
</dbReference>
<evidence type="ECO:0000256" key="14">
    <source>
        <dbReference type="ARBA" id="ARBA00022989"/>
    </source>
</evidence>
<dbReference type="InterPro" id="IPR035965">
    <property type="entry name" value="PAS-like_dom_sf"/>
</dbReference>
<keyword evidence="16 18" id="KW-0472">Membrane</keyword>
<dbReference type="CDD" id="cd00130">
    <property type="entry name" value="PAS"/>
    <property type="match status" value="1"/>
</dbReference>
<evidence type="ECO:0000256" key="3">
    <source>
        <dbReference type="ARBA" id="ARBA00012438"/>
    </source>
</evidence>
<evidence type="ECO:0000256" key="5">
    <source>
        <dbReference type="ARBA" id="ARBA00022448"/>
    </source>
</evidence>
<evidence type="ECO:0000256" key="17">
    <source>
        <dbReference type="ARBA" id="ARBA00025207"/>
    </source>
</evidence>
<dbReference type="GO" id="GO:0005886">
    <property type="term" value="C:plasma membrane"/>
    <property type="evidence" value="ECO:0007669"/>
    <property type="project" value="UniProtKB-SubCell"/>
</dbReference>
<dbReference type="GO" id="GO:0016036">
    <property type="term" value="P:cellular response to phosphate starvation"/>
    <property type="evidence" value="ECO:0007669"/>
    <property type="project" value="TreeGrafter"/>
</dbReference>
<dbReference type="GO" id="GO:0006817">
    <property type="term" value="P:phosphate ion transport"/>
    <property type="evidence" value="ECO:0007669"/>
    <property type="project" value="UniProtKB-KW"/>
</dbReference>
<name>A0AA46DHT3_9BURK</name>
<dbReference type="Proteomes" id="UP000294772">
    <property type="component" value="Unassembled WGS sequence"/>
</dbReference>
<dbReference type="InterPro" id="IPR003661">
    <property type="entry name" value="HisK_dim/P_dom"/>
</dbReference>
<dbReference type="InterPro" id="IPR014310">
    <property type="entry name" value="Sig_transdc_His_kinase_PhoR"/>
</dbReference>
<dbReference type="RefSeq" id="WP_132763217.1">
    <property type="nucleotide sequence ID" value="NZ_SLXF01000001.1"/>
</dbReference>
<evidence type="ECO:0000256" key="13">
    <source>
        <dbReference type="ARBA" id="ARBA00022840"/>
    </source>
</evidence>
<evidence type="ECO:0000313" key="21">
    <source>
        <dbReference type="EMBL" id="TCP09823.1"/>
    </source>
</evidence>
<dbReference type="GO" id="GO:0000155">
    <property type="term" value="F:phosphorelay sensor kinase activity"/>
    <property type="evidence" value="ECO:0007669"/>
    <property type="project" value="InterPro"/>
</dbReference>
<keyword evidence="7" id="KW-0597">Phosphoprotein</keyword>
<feature type="transmembrane region" description="Helical" evidence="18">
    <location>
        <begin position="31"/>
        <end position="54"/>
    </location>
</feature>
<dbReference type="InterPro" id="IPR004358">
    <property type="entry name" value="Sig_transdc_His_kin-like_C"/>
</dbReference>
<keyword evidence="11" id="KW-0547">Nucleotide-binding</keyword>
<keyword evidence="13" id="KW-0067">ATP-binding</keyword>
<dbReference type="SMART" id="SM00091">
    <property type="entry name" value="PAS"/>
    <property type="match status" value="1"/>
</dbReference>
<keyword evidence="15" id="KW-0902">Two-component regulatory system</keyword>
<feature type="chain" id="PRO_5041200956" description="Phosphate regulon sensor protein PhoR" evidence="19">
    <location>
        <begin position="23"/>
        <end position="441"/>
    </location>
</feature>
<dbReference type="Gene3D" id="3.30.565.10">
    <property type="entry name" value="Histidine kinase-like ATPase, C-terminal domain"/>
    <property type="match status" value="1"/>
</dbReference>
<keyword evidence="12 21" id="KW-0418">Kinase</keyword>
<comment type="function">
    <text evidence="17">Member of the two-component regulatory system PhoR/PhoB involved in the phosphate regulon genes expression. PhoR may function as a membrane-associated protein kinase that phosphorylates PhoB in response to environmental signals.</text>
</comment>
<dbReference type="PROSITE" id="PS50109">
    <property type="entry name" value="HIS_KIN"/>
    <property type="match status" value="1"/>
</dbReference>